<gene>
    <name evidence="1" type="ORF">OMM_04526</name>
</gene>
<dbReference type="SUPFAM" id="SSF48452">
    <property type="entry name" value="TPR-like"/>
    <property type="match status" value="1"/>
</dbReference>
<organism evidence="1 2">
    <name type="scientific">Candidatus Magnetoglobus multicellularis str. Araruama</name>
    <dbReference type="NCBI Taxonomy" id="890399"/>
    <lineage>
        <taxon>Bacteria</taxon>
        <taxon>Pseudomonadati</taxon>
        <taxon>Thermodesulfobacteriota</taxon>
        <taxon>Desulfobacteria</taxon>
        <taxon>Desulfobacterales</taxon>
        <taxon>Desulfobacteraceae</taxon>
        <taxon>Candidatus Magnetoglobus</taxon>
    </lineage>
</organism>
<accession>A0A1V1P141</accession>
<dbReference type="Proteomes" id="UP000189670">
    <property type="component" value="Unassembled WGS sequence"/>
</dbReference>
<protein>
    <recommendedName>
        <fullName evidence="3">TPR repeat-containing protein</fullName>
    </recommendedName>
</protein>
<sequence>MITPPSYLTASDLISLSLLMFQALKQLPCEVHDINIQRLIKADIYKITSQSLNKAMEIAKDIRNKRLYSNANGYYGRLFEIGKQFDQSVKYTRIAIAHAQEADLPELSYLWQWQLARVFNKRGRIEEAVKSYQTATSIISPRSITESCGILKEFYMGYKDRKEVFSQKIKPLFLELAKIKMDEALKSEDQNDLHIVRNTIERVKSSELQNFYQDECLPVISNSDNLHYTAIDEYTAVIYPIFFPENLTYMLIFQDSIQMLTTTVNVNKINHLVKTLNQDILESSDYSDITDVYKKSI</sequence>
<dbReference type="EMBL" id="ATBP01000930">
    <property type="protein sequence ID" value="ETR68504.1"/>
    <property type="molecule type" value="Genomic_DNA"/>
</dbReference>
<evidence type="ECO:0000313" key="1">
    <source>
        <dbReference type="EMBL" id="ETR68504.1"/>
    </source>
</evidence>
<reference evidence="2" key="1">
    <citation type="submission" date="2012-11" db="EMBL/GenBank/DDBJ databases">
        <authorList>
            <person name="Lucero-Rivera Y.E."/>
            <person name="Tovar-Ramirez D."/>
        </authorList>
    </citation>
    <scope>NUCLEOTIDE SEQUENCE [LARGE SCALE GENOMIC DNA]</scope>
    <source>
        <strain evidence="2">Araruama</strain>
    </source>
</reference>
<evidence type="ECO:0008006" key="3">
    <source>
        <dbReference type="Google" id="ProtNLM"/>
    </source>
</evidence>
<dbReference type="Gene3D" id="1.25.40.10">
    <property type="entry name" value="Tetratricopeptide repeat domain"/>
    <property type="match status" value="1"/>
</dbReference>
<dbReference type="AlphaFoldDB" id="A0A1V1P141"/>
<evidence type="ECO:0000313" key="2">
    <source>
        <dbReference type="Proteomes" id="UP000189670"/>
    </source>
</evidence>
<dbReference type="InterPro" id="IPR011990">
    <property type="entry name" value="TPR-like_helical_dom_sf"/>
</dbReference>
<comment type="caution">
    <text evidence="1">The sequence shown here is derived from an EMBL/GenBank/DDBJ whole genome shotgun (WGS) entry which is preliminary data.</text>
</comment>
<name>A0A1V1P141_9BACT</name>
<proteinExistence type="predicted"/>